<evidence type="ECO:0000259" key="2">
    <source>
        <dbReference type="Pfam" id="PF17667"/>
    </source>
</evidence>
<sequence>MGDTPTRTKYTHTAEYRSAHVADARTTLIKDIPVAPEVRSNSLLDAAVPISAPKTLKKFCDKVISIGLITNPDSNPRWSSLPRDPNVSRENEVVTFEFFEEIFTTLRDICPGEPNVHCLMDGDRAPRSFRHNTSRPDGFLYLGKEQKRASDVRWLDVILPMEVKKVDNKENRIDDGVKVAWSMQHLMRIDARRRFVLGLTCENTKLRLWYNDRCDIVVSTEFDVHKDWRYLVRIMVSILLAPPDELGFDPDVELVPSDDLDAEPNYDITIRNSDTEEYTTYRTLETISEVKADSMVGPGTRVWKVRKLVDGNLVGPCYILKDTWMHEDREPEHTVLKEIREAQPSYAQHFLTPIDHGFAYSVTNEPDNTHDTLRRVELKPTNKSIPMHSETEETVKSARNHGAGHLGDVRVLHPGGHRDFRYLSKHPRQHYRIVFKEIGKPVHQLHKWTDVFIAIQGAWEGLYAMHLCGYVHRDVSGRNILLVSGPSGKRGVITDLEYAKHIDDVSSPHDVKTGTAQFMATEVAFVKHKRLYDVRAAESMLEPLPPFRHNPLHDVESIWWICIWMMFCLIPVGEDTKIQIQNYHLVFDSPATKQMFFSAPEFHTRTMDLMLEKTMVSTMYTWYTMLDGHYRTSYEQHDTSETPQDTIRIETSIITACYRDGSKCLKELARSCRLLSTTFVSLAGLLDSGSSTMSAEQPVAGPSTKATRRSTRISLQTTERKEIGSTKSPQPQEAGHPKSTTESSKRVNPLKNAEQQKRKLSVYVELPAPKSQKPRYAIS</sequence>
<dbReference type="InterPro" id="IPR008266">
    <property type="entry name" value="Tyr_kinase_AS"/>
</dbReference>
<accession>A0A0K6G6J2</accession>
<protein>
    <submittedName>
        <fullName evidence="3">Lon protease</fullName>
    </submittedName>
</protein>
<dbReference type="AlphaFoldDB" id="A0A0K6G6J2"/>
<dbReference type="GO" id="GO:0006508">
    <property type="term" value="P:proteolysis"/>
    <property type="evidence" value="ECO:0007669"/>
    <property type="project" value="UniProtKB-KW"/>
</dbReference>
<feature type="domain" description="Fungal-type protein kinase" evidence="2">
    <location>
        <begin position="138"/>
        <end position="565"/>
    </location>
</feature>
<dbReference type="InterPro" id="IPR040976">
    <property type="entry name" value="Pkinase_fungal"/>
</dbReference>
<dbReference type="EMBL" id="CYGV01001410">
    <property type="protein sequence ID" value="CUA74096.1"/>
    <property type="molecule type" value="Genomic_DNA"/>
</dbReference>
<proteinExistence type="predicted"/>
<dbReference type="Pfam" id="PF17667">
    <property type="entry name" value="Pkinase_fungal"/>
    <property type="match status" value="1"/>
</dbReference>
<keyword evidence="3" id="KW-0378">Hydrolase</keyword>
<dbReference type="PANTHER" id="PTHR38248">
    <property type="entry name" value="FUNK1 6"/>
    <property type="match status" value="1"/>
</dbReference>
<dbReference type="GO" id="GO:0008233">
    <property type="term" value="F:peptidase activity"/>
    <property type="evidence" value="ECO:0007669"/>
    <property type="project" value="UniProtKB-KW"/>
</dbReference>
<evidence type="ECO:0000313" key="4">
    <source>
        <dbReference type="Proteomes" id="UP000044841"/>
    </source>
</evidence>
<feature type="region of interest" description="Disordered" evidence="1">
    <location>
        <begin position="690"/>
        <end position="779"/>
    </location>
</feature>
<dbReference type="Gene3D" id="1.10.510.10">
    <property type="entry name" value="Transferase(Phosphotransferase) domain 1"/>
    <property type="match status" value="1"/>
</dbReference>
<evidence type="ECO:0000313" key="3">
    <source>
        <dbReference type="EMBL" id="CUA74096.1"/>
    </source>
</evidence>
<dbReference type="PANTHER" id="PTHR38248:SF2">
    <property type="entry name" value="FUNK1 11"/>
    <property type="match status" value="1"/>
</dbReference>
<reference evidence="3 4" key="1">
    <citation type="submission" date="2015-07" db="EMBL/GenBank/DDBJ databases">
        <authorList>
            <person name="Noorani M."/>
        </authorList>
    </citation>
    <scope>NUCLEOTIDE SEQUENCE [LARGE SCALE GENOMIC DNA]</scope>
    <source>
        <strain evidence="3">BBA 69670</strain>
    </source>
</reference>
<gene>
    <name evidence="3" type="ORF">RSOLAG22IIIB_10984</name>
</gene>
<keyword evidence="3" id="KW-0645">Protease</keyword>
<dbReference type="GO" id="GO:0004672">
    <property type="term" value="F:protein kinase activity"/>
    <property type="evidence" value="ECO:0007669"/>
    <property type="project" value="InterPro"/>
</dbReference>
<dbReference type="SUPFAM" id="SSF56112">
    <property type="entry name" value="Protein kinase-like (PK-like)"/>
    <property type="match status" value="1"/>
</dbReference>
<evidence type="ECO:0000256" key="1">
    <source>
        <dbReference type="SAM" id="MobiDB-lite"/>
    </source>
</evidence>
<dbReference type="InterPro" id="IPR011009">
    <property type="entry name" value="Kinase-like_dom_sf"/>
</dbReference>
<dbReference type="Proteomes" id="UP000044841">
    <property type="component" value="Unassembled WGS sequence"/>
</dbReference>
<organism evidence="3 4">
    <name type="scientific">Rhizoctonia solani</name>
    <dbReference type="NCBI Taxonomy" id="456999"/>
    <lineage>
        <taxon>Eukaryota</taxon>
        <taxon>Fungi</taxon>
        <taxon>Dikarya</taxon>
        <taxon>Basidiomycota</taxon>
        <taxon>Agaricomycotina</taxon>
        <taxon>Agaricomycetes</taxon>
        <taxon>Cantharellales</taxon>
        <taxon>Ceratobasidiaceae</taxon>
        <taxon>Rhizoctonia</taxon>
    </lineage>
</organism>
<dbReference type="PROSITE" id="PS00109">
    <property type="entry name" value="PROTEIN_KINASE_TYR"/>
    <property type="match status" value="1"/>
</dbReference>
<name>A0A0K6G6J2_9AGAM</name>
<keyword evidence="4" id="KW-1185">Reference proteome</keyword>